<sequence>MATSPHLLLAAPHRLPLLSGSLGLCAIALWWLVRLGGLLLGWPELPSGTLPASLLHAPALLLLVYPAFIFGFLLTVFPRWMGQPDLEAGRFGPVGIGLALGMALAAAGLWTGLGGLVTAGMAVFALSWGLALVVLARVLADHRRSGQPPCWHALSALAALVAGLAALLLALSFLTGGDPRPLRWSNVLALNWFVLPVFLTVAHRMVPFFAGNVVKDYRRWRPDWLIGALWALLVLRCGADLALLPPLSAIASLGLAGLTGLMVWRWWPRGPAPGLLSVLIWGFAWAPVGFLLAALSALDLPLGLAPTHALALGFAGSLLVGMVTRVTHGHSGRPLAMVPLAWLAFAGVQLAAAARIAAALRGEQGLLLVLAALLFAAGLLPWLVRNALIYCRPRRDGRPG</sequence>
<dbReference type="RefSeq" id="WP_277279489.1">
    <property type="nucleotide sequence ID" value="NZ_JAROCY010000016.1"/>
</dbReference>
<protein>
    <submittedName>
        <fullName evidence="2">NnrS family protein</fullName>
    </submittedName>
</protein>
<keyword evidence="1" id="KW-1133">Transmembrane helix</keyword>
<feature type="transmembrane region" description="Helical" evidence="1">
    <location>
        <begin position="249"/>
        <end position="267"/>
    </location>
</feature>
<keyword evidence="3" id="KW-1185">Reference proteome</keyword>
<feature type="transmembrane region" description="Helical" evidence="1">
    <location>
        <begin position="53"/>
        <end position="77"/>
    </location>
</feature>
<comment type="caution">
    <text evidence="2">The sequence shown here is derived from an EMBL/GenBank/DDBJ whole genome shotgun (WGS) entry which is preliminary data.</text>
</comment>
<dbReference type="Proteomes" id="UP001222770">
    <property type="component" value="Unassembled WGS sequence"/>
</dbReference>
<feature type="transmembrane region" description="Helical" evidence="1">
    <location>
        <begin position="151"/>
        <end position="174"/>
    </location>
</feature>
<organism evidence="2 3">
    <name type="scientific">Novosphingobium cyanobacteriorum</name>
    <dbReference type="NCBI Taxonomy" id="3024215"/>
    <lineage>
        <taxon>Bacteria</taxon>
        <taxon>Pseudomonadati</taxon>
        <taxon>Pseudomonadota</taxon>
        <taxon>Alphaproteobacteria</taxon>
        <taxon>Sphingomonadales</taxon>
        <taxon>Sphingomonadaceae</taxon>
        <taxon>Novosphingobium</taxon>
    </lineage>
</organism>
<feature type="transmembrane region" description="Helical" evidence="1">
    <location>
        <begin position="186"/>
        <end position="203"/>
    </location>
</feature>
<feature type="transmembrane region" description="Helical" evidence="1">
    <location>
        <begin position="116"/>
        <end position="139"/>
    </location>
</feature>
<keyword evidence="1" id="KW-0812">Transmembrane</keyword>
<proteinExistence type="predicted"/>
<feature type="transmembrane region" description="Helical" evidence="1">
    <location>
        <begin position="89"/>
        <end position="110"/>
    </location>
</feature>
<gene>
    <name evidence="2" type="ORF">POM99_16000</name>
</gene>
<keyword evidence="1" id="KW-0472">Membrane</keyword>
<evidence type="ECO:0000256" key="1">
    <source>
        <dbReference type="SAM" id="Phobius"/>
    </source>
</evidence>
<reference evidence="2 3" key="1">
    <citation type="submission" date="2023-03" db="EMBL/GenBank/DDBJ databases">
        <title>Novosphingobium cyanobacteriorum sp. nov., isolated from a eutrophic reservoir during the Microcystis bloom period.</title>
        <authorList>
            <person name="Kang M."/>
            <person name="Le V."/>
            <person name="Ko S.-R."/>
            <person name="Lee S.-A."/>
            <person name="Ahn C.-Y."/>
        </authorList>
    </citation>
    <scope>NUCLEOTIDE SEQUENCE [LARGE SCALE GENOMIC DNA]</scope>
    <source>
        <strain evidence="2 3">HBC54</strain>
    </source>
</reference>
<evidence type="ECO:0000313" key="3">
    <source>
        <dbReference type="Proteomes" id="UP001222770"/>
    </source>
</evidence>
<dbReference type="EMBL" id="JAROCY010000016">
    <property type="protein sequence ID" value="MDF8334713.1"/>
    <property type="molecule type" value="Genomic_DNA"/>
</dbReference>
<feature type="transmembrane region" description="Helical" evidence="1">
    <location>
        <begin position="224"/>
        <end position="243"/>
    </location>
</feature>
<dbReference type="Pfam" id="PF05940">
    <property type="entry name" value="NnrS"/>
    <property type="match status" value="1"/>
</dbReference>
<evidence type="ECO:0000313" key="2">
    <source>
        <dbReference type="EMBL" id="MDF8334713.1"/>
    </source>
</evidence>
<feature type="transmembrane region" description="Helical" evidence="1">
    <location>
        <begin position="335"/>
        <end position="358"/>
    </location>
</feature>
<feature type="transmembrane region" description="Helical" evidence="1">
    <location>
        <begin position="364"/>
        <end position="384"/>
    </location>
</feature>
<feature type="transmembrane region" description="Helical" evidence="1">
    <location>
        <begin position="274"/>
        <end position="298"/>
    </location>
</feature>
<dbReference type="InterPro" id="IPR010266">
    <property type="entry name" value="NnrS"/>
</dbReference>
<accession>A0ABT6CNA2</accession>
<feature type="transmembrane region" description="Helical" evidence="1">
    <location>
        <begin position="304"/>
        <end position="323"/>
    </location>
</feature>
<name>A0ABT6CNA2_9SPHN</name>
<feature type="transmembrane region" description="Helical" evidence="1">
    <location>
        <begin position="15"/>
        <end position="33"/>
    </location>
</feature>